<feature type="compositionally biased region" description="Basic and acidic residues" evidence="1">
    <location>
        <begin position="146"/>
        <end position="161"/>
    </location>
</feature>
<dbReference type="OMA" id="FGDEHSP"/>
<dbReference type="HOGENOM" id="CLU_407767_0_0_1"/>
<gene>
    <name evidence="4" type="ORF">GLOTRDRAFT_113972</name>
</gene>
<dbReference type="Pfam" id="PF09463">
    <property type="entry name" value="Opy2"/>
    <property type="match status" value="1"/>
</dbReference>
<keyword evidence="2" id="KW-1133">Transmembrane helix</keyword>
<protein>
    <recommendedName>
        <fullName evidence="3">Membrane anchor Opy2 N-terminal domain-containing protein</fullName>
    </recommendedName>
</protein>
<feature type="region of interest" description="Disordered" evidence="1">
    <location>
        <begin position="101"/>
        <end position="211"/>
    </location>
</feature>
<dbReference type="CDD" id="cd12087">
    <property type="entry name" value="TM_EGFR-like"/>
    <property type="match status" value="1"/>
</dbReference>
<reference evidence="4 5" key="1">
    <citation type="journal article" date="2012" name="Science">
        <title>The Paleozoic origin of enzymatic lignin decomposition reconstructed from 31 fungal genomes.</title>
        <authorList>
            <person name="Floudas D."/>
            <person name="Binder M."/>
            <person name="Riley R."/>
            <person name="Barry K."/>
            <person name="Blanchette R.A."/>
            <person name="Henrissat B."/>
            <person name="Martinez A.T."/>
            <person name="Otillar R."/>
            <person name="Spatafora J.W."/>
            <person name="Yadav J.S."/>
            <person name="Aerts A."/>
            <person name="Benoit I."/>
            <person name="Boyd A."/>
            <person name="Carlson A."/>
            <person name="Copeland A."/>
            <person name="Coutinho P.M."/>
            <person name="de Vries R.P."/>
            <person name="Ferreira P."/>
            <person name="Findley K."/>
            <person name="Foster B."/>
            <person name="Gaskell J."/>
            <person name="Glotzer D."/>
            <person name="Gorecki P."/>
            <person name="Heitman J."/>
            <person name="Hesse C."/>
            <person name="Hori C."/>
            <person name="Igarashi K."/>
            <person name="Jurgens J.A."/>
            <person name="Kallen N."/>
            <person name="Kersten P."/>
            <person name="Kohler A."/>
            <person name="Kuees U."/>
            <person name="Kumar T.K.A."/>
            <person name="Kuo A."/>
            <person name="LaButti K."/>
            <person name="Larrondo L.F."/>
            <person name="Lindquist E."/>
            <person name="Ling A."/>
            <person name="Lombard V."/>
            <person name="Lucas S."/>
            <person name="Lundell T."/>
            <person name="Martin R."/>
            <person name="McLaughlin D.J."/>
            <person name="Morgenstern I."/>
            <person name="Morin E."/>
            <person name="Murat C."/>
            <person name="Nagy L.G."/>
            <person name="Nolan M."/>
            <person name="Ohm R.A."/>
            <person name="Patyshakuliyeva A."/>
            <person name="Rokas A."/>
            <person name="Ruiz-Duenas F.J."/>
            <person name="Sabat G."/>
            <person name="Salamov A."/>
            <person name="Samejima M."/>
            <person name="Schmutz J."/>
            <person name="Slot J.C."/>
            <person name="St John F."/>
            <person name="Stenlid J."/>
            <person name="Sun H."/>
            <person name="Sun S."/>
            <person name="Syed K."/>
            <person name="Tsang A."/>
            <person name="Wiebenga A."/>
            <person name="Young D."/>
            <person name="Pisabarro A."/>
            <person name="Eastwood D.C."/>
            <person name="Martin F."/>
            <person name="Cullen D."/>
            <person name="Grigoriev I.V."/>
            <person name="Hibbett D.S."/>
        </authorList>
    </citation>
    <scope>NUCLEOTIDE SEQUENCE [LARGE SCALE GENOMIC DNA]</scope>
    <source>
        <strain evidence="4 5">ATCC 11539</strain>
    </source>
</reference>
<proteinExistence type="predicted"/>
<evidence type="ECO:0000313" key="4">
    <source>
        <dbReference type="EMBL" id="EPQ59216.1"/>
    </source>
</evidence>
<feature type="region of interest" description="Disordered" evidence="1">
    <location>
        <begin position="517"/>
        <end position="582"/>
    </location>
</feature>
<feature type="compositionally biased region" description="Polar residues" evidence="1">
    <location>
        <begin position="549"/>
        <end position="562"/>
    </location>
</feature>
<organism evidence="4 5">
    <name type="scientific">Gloeophyllum trabeum (strain ATCC 11539 / FP-39264 / Madison 617)</name>
    <name type="common">Brown rot fungus</name>
    <dbReference type="NCBI Taxonomy" id="670483"/>
    <lineage>
        <taxon>Eukaryota</taxon>
        <taxon>Fungi</taxon>
        <taxon>Dikarya</taxon>
        <taxon>Basidiomycota</taxon>
        <taxon>Agaricomycotina</taxon>
        <taxon>Agaricomycetes</taxon>
        <taxon>Gloeophyllales</taxon>
        <taxon>Gloeophyllaceae</taxon>
        <taxon>Gloeophyllum</taxon>
    </lineage>
</organism>
<dbReference type="OrthoDB" id="2402916at2759"/>
<evidence type="ECO:0000259" key="3">
    <source>
        <dbReference type="Pfam" id="PF09463"/>
    </source>
</evidence>
<dbReference type="KEGG" id="gtr:GLOTRDRAFT_113972"/>
<dbReference type="AlphaFoldDB" id="S7QHD5"/>
<feature type="compositionally biased region" description="Low complexity" evidence="1">
    <location>
        <begin position="198"/>
        <end position="209"/>
    </location>
</feature>
<accession>S7QHD5</accession>
<sequence length="656" mass="69017">MNHVFVPRQSDDCPFVADCGDAPACNCAADETCIQIGRTCTTCPTVQCIPNNNSGNGSKGSGGISKGSLAGAIVGVMLFLAVAAIFFVWYRRRWLKRRADAKQVKEVKDVPASAADVLNRPDPNEKPPSVMQEQSTVRVYSSSSDRTIDLDPESQRGDLQRRTSTQSNPFADRHSIQTTSTGSQSTNVIPIALVPPGSSSQSATSSFASPIRPRRSADLNLNLEHVNVSNESVPSRGAYEPSERSGISARRMSAMTSATNASYSSDFMEAPTIITPTQGAIRQVLGVVKAEVIQAPASTPGTPMSASSLKPNSIASKPSVRSPLATTSFGPADVVKESDSEAASDPFKDERSAIPCQNEQSPSASVTTFGTPCSDDPRSSHLELEDPRLPWAQSGDFSRPTSVSTQAGTIIAELGSATRVNVGLGELSPHNVPYEQTVPHSAGGGSVKTIHRMTSGRLVTPPSGAKPGALEEQQLRALAHAEAQAQAQRASGGKNVRRFSGTSVVSRASTHADSILESFPFVPPSPISDRPARTPPHSPLTKEADASVKTKTSGADSQQKSGSGKGRARPSNPPTSSRRTLGMSTVSQASAMSTGLGSFPFQIDTMNDLEHSPAPSSTFAGRQRASLDTLALTSDLSSYPLGFDQDRGSTGPSARR</sequence>
<dbReference type="EMBL" id="KB469297">
    <property type="protein sequence ID" value="EPQ59216.1"/>
    <property type="molecule type" value="Genomic_DNA"/>
</dbReference>
<feature type="compositionally biased region" description="Polar residues" evidence="1">
    <location>
        <begin position="297"/>
        <end position="316"/>
    </location>
</feature>
<dbReference type="GeneID" id="19299815"/>
<feature type="domain" description="Membrane anchor Opy2 N-terminal" evidence="3">
    <location>
        <begin position="18"/>
        <end position="48"/>
    </location>
</feature>
<feature type="region of interest" description="Disordered" evidence="1">
    <location>
        <begin position="634"/>
        <end position="656"/>
    </location>
</feature>
<keyword evidence="2" id="KW-0472">Membrane</keyword>
<name>S7QHD5_GLOTA</name>
<dbReference type="eggNOG" id="ENOG502SDE5">
    <property type="taxonomic scope" value="Eukaryota"/>
</dbReference>
<evidence type="ECO:0000313" key="5">
    <source>
        <dbReference type="Proteomes" id="UP000030669"/>
    </source>
</evidence>
<feature type="compositionally biased region" description="Polar residues" evidence="1">
    <location>
        <begin position="131"/>
        <end position="145"/>
    </location>
</feature>
<feature type="transmembrane region" description="Helical" evidence="2">
    <location>
        <begin position="69"/>
        <end position="90"/>
    </location>
</feature>
<evidence type="ECO:0000256" key="1">
    <source>
        <dbReference type="SAM" id="MobiDB-lite"/>
    </source>
</evidence>
<feature type="region of interest" description="Disordered" evidence="1">
    <location>
        <begin position="297"/>
        <end position="383"/>
    </location>
</feature>
<dbReference type="RefSeq" id="XP_007862265.1">
    <property type="nucleotide sequence ID" value="XM_007864074.1"/>
</dbReference>
<dbReference type="Proteomes" id="UP000030669">
    <property type="component" value="Unassembled WGS sequence"/>
</dbReference>
<feature type="compositionally biased region" description="Low complexity" evidence="1">
    <location>
        <begin position="176"/>
        <end position="186"/>
    </location>
</feature>
<keyword evidence="5" id="KW-1185">Reference proteome</keyword>
<evidence type="ECO:0000256" key="2">
    <source>
        <dbReference type="SAM" id="Phobius"/>
    </source>
</evidence>
<keyword evidence="2" id="KW-0812">Transmembrane</keyword>
<dbReference type="STRING" id="670483.S7QHD5"/>
<feature type="compositionally biased region" description="Polar residues" evidence="1">
    <location>
        <begin position="355"/>
        <end position="371"/>
    </location>
</feature>
<dbReference type="InterPro" id="IPR018571">
    <property type="entry name" value="Membrane_anchor_Opy2_N"/>
</dbReference>